<keyword evidence="5" id="KW-0067">ATP-binding</keyword>
<keyword evidence="6" id="KW-1133">Transmembrane helix</keyword>
<evidence type="ECO:0000256" key="1">
    <source>
        <dbReference type="ARBA" id="ARBA00022527"/>
    </source>
</evidence>
<dbReference type="EMBL" id="QKXF01000146">
    <property type="protein sequence ID" value="RQM15690.1"/>
    <property type="molecule type" value="Genomic_DNA"/>
</dbReference>
<dbReference type="InterPro" id="IPR011009">
    <property type="entry name" value="Kinase-like_dom_sf"/>
</dbReference>
<dbReference type="OrthoDB" id="248923at2759"/>
<dbReference type="Pfam" id="PF00069">
    <property type="entry name" value="Pkinase"/>
    <property type="match status" value="1"/>
</dbReference>
<dbReference type="PANTHER" id="PTHR24345:SF91">
    <property type="entry name" value="SERINE_THREONINE-PROTEIN KINASE PLK4"/>
    <property type="match status" value="1"/>
</dbReference>
<keyword evidence="2" id="KW-0808">Transferase</keyword>
<dbReference type="VEuPathDB" id="FungiDB:DD237_004033"/>
<dbReference type="InterPro" id="IPR000719">
    <property type="entry name" value="Prot_kinase_dom"/>
</dbReference>
<organism evidence="8 9">
    <name type="scientific">Peronospora effusa</name>
    <dbReference type="NCBI Taxonomy" id="542832"/>
    <lineage>
        <taxon>Eukaryota</taxon>
        <taxon>Sar</taxon>
        <taxon>Stramenopiles</taxon>
        <taxon>Oomycota</taxon>
        <taxon>Peronosporomycetes</taxon>
        <taxon>Peronosporales</taxon>
        <taxon>Peronosporaceae</taxon>
        <taxon>Peronospora</taxon>
    </lineage>
</organism>
<dbReference type="PROSITE" id="PS50011">
    <property type="entry name" value="PROTEIN_KINASE_DOM"/>
    <property type="match status" value="1"/>
</dbReference>
<dbReference type="AlphaFoldDB" id="A0A3R7W5E0"/>
<keyword evidence="4" id="KW-0418">Kinase</keyword>
<comment type="caution">
    <text evidence="8">The sequence shown here is derived from an EMBL/GenBank/DDBJ whole genome shotgun (WGS) entry which is preliminary data.</text>
</comment>
<dbReference type="PANTHER" id="PTHR24345">
    <property type="entry name" value="SERINE/THREONINE-PROTEIN KINASE PLK"/>
    <property type="match status" value="1"/>
</dbReference>
<feature type="domain" description="Protein kinase" evidence="7">
    <location>
        <begin position="1"/>
        <end position="98"/>
    </location>
</feature>
<evidence type="ECO:0000256" key="2">
    <source>
        <dbReference type="ARBA" id="ARBA00022679"/>
    </source>
</evidence>
<protein>
    <recommendedName>
        <fullName evidence="7">Protein kinase domain-containing protein</fullName>
    </recommendedName>
</protein>
<reference evidence="8 9" key="1">
    <citation type="submission" date="2018-06" db="EMBL/GenBank/DDBJ databases">
        <title>Comparative genomics of downy mildews reveals potential adaptations to biotrophy.</title>
        <authorList>
            <person name="Fletcher K."/>
            <person name="Klosterman S.J."/>
            <person name="Derevnina L."/>
            <person name="Martin F."/>
            <person name="Koike S."/>
            <person name="Reyes Chin-Wo S."/>
            <person name="Mou B."/>
            <person name="Michelmore R."/>
        </authorList>
    </citation>
    <scope>NUCLEOTIDE SEQUENCE [LARGE SCALE GENOMIC DNA]</scope>
    <source>
        <strain evidence="8 9">R13</strain>
    </source>
</reference>
<keyword evidence="1" id="KW-0723">Serine/threonine-protein kinase</keyword>
<dbReference type="Gene3D" id="1.10.510.10">
    <property type="entry name" value="Transferase(Phosphotransferase) domain 1"/>
    <property type="match status" value="1"/>
</dbReference>
<keyword evidence="3" id="KW-0547">Nucleotide-binding</keyword>
<keyword evidence="6" id="KW-0472">Membrane</keyword>
<evidence type="ECO:0000256" key="6">
    <source>
        <dbReference type="SAM" id="Phobius"/>
    </source>
</evidence>
<dbReference type="Proteomes" id="UP000286097">
    <property type="component" value="Unassembled WGS sequence"/>
</dbReference>
<name>A0A3R7W5E0_9STRA</name>
<feature type="transmembrane region" description="Helical" evidence="6">
    <location>
        <begin position="18"/>
        <end position="36"/>
    </location>
</feature>
<dbReference type="GO" id="GO:0005634">
    <property type="term" value="C:nucleus"/>
    <property type="evidence" value="ECO:0007669"/>
    <property type="project" value="TreeGrafter"/>
</dbReference>
<dbReference type="SUPFAM" id="SSF56112">
    <property type="entry name" value="Protein kinase-like (PK-like)"/>
    <property type="match status" value="1"/>
</dbReference>
<accession>A0A3R7W5E0</accession>
<dbReference type="GO" id="GO:0004674">
    <property type="term" value="F:protein serine/threonine kinase activity"/>
    <property type="evidence" value="ECO:0007669"/>
    <property type="project" value="UniProtKB-KW"/>
</dbReference>
<proteinExistence type="predicted"/>
<evidence type="ECO:0000256" key="4">
    <source>
        <dbReference type="ARBA" id="ARBA00022777"/>
    </source>
</evidence>
<evidence type="ECO:0000259" key="7">
    <source>
        <dbReference type="PROSITE" id="PS50011"/>
    </source>
</evidence>
<keyword evidence="6" id="KW-0812">Transmembrane</keyword>
<evidence type="ECO:0000313" key="8">
    <source>
        <dbReference type="EMBL" id="RQM15690.1"/>
    </source>
</evidence>
<evidence type="ECO:0000313" key="9">
    <source>
        <dbReference type="Proteomes" id="UP000286097"/>
    </source>
</evidence>
<evidence type="ECO:0000256" key="5">
    <source>
        <dbReference type="ARBA" id="ARBA00022840"/>
    </source>
</evidence>
<sequence length="102" mass="11276">MAPEVVNEEKYDAFAADMWSLGIMLFIMLTGSPLTSNASRENKAFLAFSELGVAKVIDSWGLSDRISPTTIGLLSKLLRVDPVERPTAEELLELTEFIVTKQ</sequence>
<gene>
    <name evidence="8" type="ORF">DD237_004033</name>
</gene>
<evidence type="ECO:0000256" key="3">
    <source>
        <dbReference type="ARBA" id="ARBA00022741"/>
    </source>
</evidence>
<dbReference type="GO" id="GO:0005524">
    <property type="term" value="F:ATP binding"/>
    <property type="evidence" value="ECO:0007669"/>
    <property type="project" value="UniProtKB-KW"/>
</dbReference>